<organism evidence="1 2">
    <name type="scientific">Pontixanthobacter aquaemixtae</name>
    <dbReference type="NCBI Taxonomy" id="1958940"/>
    <lineage>
        <taxon>Bacteria</taxon>
        <taxon>Pseudomonadati</taxon>
        <taxon>Pseudomonadota</taxon>
        <taxon>Alphaproteobacteria</taxon>
        <taxon>Sphingomonadales</taxon>
        <taxon>Erythrobacteraceae</taxon>
        <taxon>Pontixanthobacter</taxon>
    </lineage>
</organism>
<accession>A0A844ZY43</accession>
<dbReference type="AlphaFoldDB" id="A0A844ZY43"/>
<proteinExistence type="predicted"/>
<name>A0A844ZY43_9SPHN</name>
<evidence type="ECO:0000313" key="2">
    <source>
        <dbReference type="Proteomes" id="UP000442714"/>
    </source>
</evidence>
<dbReference type="Proteomes" id="UP000442714">
    <property type="component" value="Unassembled WGS sequence"/>
</dbReference>
<comment type="caution">
    <text evidence="1">The sequence shown here is derived from an EMBL/GenBank/DDBJ whole genome shotgun (WGS) entry which is preliminary data.</text>
</comment>
<keyword evidence="2" id="KW-1185">Reference proteome</keyword>
<reference evidence="1 2" key="1">
    <citation type="submission" date="2019-12" db="EMBL/GenBank/DDBJ databases">
        <title>Genomic-based taxomic classification of the family Erythrobacteraceae.</title>
        <authorList>
            <person name="Xu L."/>
        </authorList>
    </citation>
    <scope>NUCLEOTIDE SEQUENCE [LARGE SCALE GENOMIC DNA]</scope>
    <source>
        <strain evidence="1 2">KCTC 52763</strain>
    </source>
</reference>
<dbReference type="RefSeq" id="WP_160605671.1">
    <property type="nucleotide sequence ID" value="NZ_WTYX01000002.1"/>
</dbReference>
<dbReference type="EMBL" id="WTYX01000002">
    <property type="protein sequence ID" value="MXO91856.1"/>
    <property type="molecule type" value="Genomic_DNA"/>
</dbReference>
<dbReference type="InterPro" id="IPR012441">
    <property type="entry name" value="DUF1643"/>
</dbReference>
<gene>
    <name evidence="1" type="ORF">GRI41_13555</name>
</gene>
<protein>
    <submittedName>
        <fullName evidence="1">DUF1643 domain-containing protein</fullName>
    </submittedName>
</protein>
<dbReference type="Pfam" id="PF07799">
    <property type="entry name" value="DUF1643"/>
    <property type="match status" value="1"/>
</dbReference>
<dbReference type="OrthoDB" id="9807577at2"/>
<sequence>MDAGAVFSKCSKYRYLLWRIWDPKGPLWSFGMLNPSTADHLELDPTITRCRNRAETGGAGGLLIWNLFAYRATFPADLKAAKEPIGSENDAAIFKACAASDIVIAGWGAHGSHRNRDHDLRGKLAKANVELHALAFTKYGLPRHPLYLSYQLRPEKWVY</sequence>
<evidence type="ECO:0000313" key="1">
    <source>
        <dbReference type="EMBL" id="MXO91856.1"/>
    </source>
</evidence>